<reference evidence="2 3" key="1">
    <citation type="submission" date="2017-05" db="EMBL/GenBank/DDBJ databases">
        <authorList>
            <person name="Song R."/>
            <person name="Chenine A.L."/>
            <person name="Ruprecht R.M."/>
        </authorList>
    </citation>
    <scope>NUCLEOTIDE SEQUENCE [LARGE SCALE GENOMIC DNA]</scope>
    <source>
        <strain evidence="2 3">CECT 8489</strain>
    </source>
</reference>
<evidence type="ECO:0000313" key="3">
    <source>
        <dbReference type="Proteomes" id="UP000201838"/>
    </source>
</evidence>
<dbReference type="Proteomes" id="UP000201838">
    <property type="component" value="Unassembled WGS sequence"/>
</dbReference>
<protein>
    <submittedName>
        <fullName evidence="2">Uncharacterized protein</fullName>
    </submittedName>
</protein>
<evidence type="ECO:0000313" key="2">
    <source>
        <dbReference type="EMBL" id="SMX23639.1"/>
    </source>
</evidence>
<keyword evidence="3" id="KW-1185">Reference proteome</keyword>
<feature type="region of interest" description="Disordered" evidence="1">
    <location>
        <begin position="1"/>
        <end position="25"/>
    </location>
</feature>
<name>A0A238IYS1_9RHOB</name>
<gene>
    <name evidence="2" type="ORF">BOA8489_01749</name>
</gene>
<sequence>MAKKPPEICVPKGRQAAHENVPADKVQEAFGVSDTALLQQKNQ</sequence>
<proteinExistence type="predicted"/>
<organism evidence="2 3">
    <name type="scientific">Boseongicola aestuarii</name>
    <dbReference type="NCBI Taxonomy" id="1470561"/>
    <lineage>
        <taxon>Bacteria</taxon>
        <taxon>Pseudomonadati</taxon>
        <taxon>Pseudomonadota</taxon>
        <taxon>Alphaproteobacteria</taxon>
        <taxon>Rhodobacterales</taxon>
        <taxon>Paracoccaceae</taxon>
        <taxon>Boseongicola</taxon>
    </lineage>
</organism>
<accession>A0A238IYS1</accession>
<dbReference type="EMBL" id="FXXQ01000005">
    <property type="protein sequence ID" value="SMX23639.1"/>
    <property type="molecule type" value="Genomic_DNA"/>
</dbReference>
<evidence type="ECO:0000256" key="1">
    <source>
        <dbReference type="SAM" id="MobiDB-lite"/>
    </source>
</evidence>
<dbReference type="AlphaFoldDB" id="A0A238IYS1"/>